<evidence type="ECO:0000256" key="1">
    <source>
        <dbReference type="SAM" id="SignalP"/>
    </source>
</evidence>
<accession>A0A8J5G3M7</accession>
<sequence length="85" mass="9903">MNHFLLILALFRRFFSNPCAEETERVRRGNFVLVVDCGCEDGSIRLRHPVPHLHHRRHDPCVAHLIRIAMYFPPVATILEFGKVI</sequence>
<evidence type="ECO:0008006" key="4">
    <source>
        <dbReference type="Google" id="ProtNLM"/>
    </source>
</evidence>
<protein>
    <recommendedName>
        <fullName evidence="4">Secreted protein</fullName>
    </recommendedName>
</protein>
<dbReference type="EMBL" id="JACMSC010000014">
    <property type="protein sequence ID" value="KAG6490929.1"/>
    <property type="molecule type" value="Genomic_DNA"/>
</dbReference>
<feature type="signal peptide" evidence="1">
    <location>
        <begin position="1"/>
        <end position="20"/>
    </location>
</feature>
<dbReference type="Proteomes" id="UP000734854">
    <property type="component" value="Unassembled WGS sequence"/>
</dbReference>
<evidence type="ECO:0000313" key="2">
    <source>
        <dbReference type="EMBL" id="KAG6490929.1"/>
    </source>
</evidence>
<proteinExistence type="predicted"/>
<organism evidence="2 3">
    <name type="scientific">Zingiber officinale</name>
    <name type="common">Ginger</name>
    <name type="synonym">Amomum zingiber</name>
    <dbReference type="NCBI Taxonomy" id="94328"/>
    <lineage>
        <taxon>Eukaryota</taxon>
        <taxon>Viridiplantae</taxon>
        <taxon>Streptophyta</taxon>
        <taxon>Embryophyta</taxon>
        <taxon>Tracheophyta</taxon>
        <taxon>Spermatophyta</taxon>
        <taxon>Magnoliopsida</taxon>
        <taxon>Liliopsida</taxon>
        <taxon>Zingiberales</taxon>
        <taxon>Zingiberaceae</taxon>
        <taxon>Zingiber</taxon>
    </lineage>
</organism>
<keyword evidence="3" id="KW-1185">Reference proteome</keyword>
<dbReference type="AlphaFoldDB" id="A0A8J5G3M7"/>
<feature type="chain" id="PRO_5035144996" description="Secreted protein" evidence="1">
    <location>
        <begin position="21"/>
        <end position="85"/>
    </location>
</feature>
<name>A0A8J5G3M7_ZINOF</name>
<evidence type="ECO:0000313" key="3">
    <source>
        <dbReference type="Proteomes" id="UP000734854"/>
    </source>
</evidence>
<reference evidence="2 3" key="1">
    <citation type="submission" date="2020-08" db="EMBL/GenBank/DDBJ databases">
        <title>Plant Genome Project.</title>
        <authorList>
            <person name="Zhang R.-G."/>
        </authorList>
    </citation>
    <scope>NUCLEOTIDE SEQUENCE [LARGE SCALE GENOMIC DNA]</scope>
    <source>
        <tissue evidence="2">Rhizome</tissue>
    </source>
</reference>
<comment type="caution">
    <text evidence="2">The sequence shown here is derived from an EMBL/GenBank/DDBJ whole genome shotgun (WGS) entry which is preliminary data.</text>
</comment>
<gene>
    <name evidence="2" type="ORF">ZIOFF_052261</name>
</gene>
<keyword evidence="1" id="KW-0732">Signal</keyword>